<dbReference type="InterPro" id="IPR032675">
    <property type="entry name" value="LRR_dom_sf"/>
</dbReference>
<dbReference type="Pfam" id="PF25372">
    <property type="entry name" value="DUF7885"/>
    <property type="match status" value="4"/>
</dbReference>
<dbReference type="GO" id="GO:0019005">
    <property type="term" value="C:SCF ubiquitin ligase complex"/>
    <property type="evidence" value="ECO:0007669"/>
    <property type="project" value="TreeGrafter"/>
</dbReference>
<dbReference type="Gene3D" id="3.80.10.10">
    <property type="entry name" value="Ribonuclease Inhibitor"/>
    <property type="match status" value="4"/>
</dbReference>
<dbReference type="GO" id="GO:0031146">
    <property type="term" value="P:SCF-dependent proteasomal ubiquitin-dependent protein catabolic process"/>
    <property type="evidence" value="ECO:0007669"/>
    <property type="project" value="TreeGrafter"/>
</dbReference>
<dbReference type="SUPFAM" id="SSF52047">
    <property type="entry name" value="RNI-like"/>
    <property type="match status" value="3"/>
</dbReference>
<keyword evidence="3" id="KW-1185">Reference proteome</keyword>
<dbReference type="SMART" id="SM00367">
    <property type="entry name" value="LRR_CC"/>
    <property type="match status" value="22"/>
</dbReference>
<evidence type="ECO:0000313" key="2">
    <source>
        <dbReference type="EMBL" id="WOK96688.1"/>
    </source>
</evidence>
<dbReference type="AlphaFoldDB" id="A0AAQ3JWI9"/>
<dbReference type="InterPro" id="IPR057207">
    <property type="entry name" value="FBXL15_LRR"/>
</dbReference>
<dbReference type="InterPro" id="IPR006553">
    <property type="entry name" value="Leu-rich_rpt_Cys-con_subtyp"/>
</dbReference>
<name>A0AAQ3JWI9_9LILI</name>
<organism evidence="2 3">
    <name type="scientific">Canna indica</name>
    <name type="common">Indian-shot</name>
    <dbReference type="NCBI Taxonomy" id="4628"/>
    <lineage>
        <taxon>Eukaryota</taxon>
        <taxon>Viridiplantae</taxon>
        <taxon>Streptophyta</taxon>
        <taxon>Embryophyta</taxon>
        <taxon>Tracheophyta</taxon>
        <taxon>Spermatophyta</taxon>
        <taxon>Magnoliopsida</taxon>
        <taxon>Liliopsida</taxon>
        <taxon>Zingiberales</taxon>
        <taxon>Cannaceae</taxon>
        <taxon>Canna</taxon>
    </lineage>
</organism>
<gene>
    <name evidence="2" type="ORF">Cni_G05395</name>
</gene>
<accession>A0AAQ3JWI9</accession>
<evidence type="ECO:0000313" key="3">
    <source>
        <dbReference type="Proteomes" id="UP001327560"/>
    </source>
</evidence>
<dbReference type="PANTHER" id="PTHR13318">
    <property type="entry name" value="PARTNER OF PAIRED, ISOFORM B-RELATED"/>
    <property type="match status" value="1"/>
</dbReference>
<feature type="domain" description="F-box/LRR-repeat protein 15-like leucin rich repeat" evidence="1">
    <location>
        <begin position="469"/>
        <end position="645"/>
    </location>
</feature>
<evidence type="ECO:0000259" key="1">
    <source>
        <dbReference type="Pfam" id="PF25372"/>
    </source>
</evidence>
<dbReference type="FunFam" id="3.80.10.10:FF:000276">
    <property type="entry name" value="F-box/LRR-repeat protein 3"/>
    <property type="match status" value="1"/>
</dbReference>
<feature type="domain" description="F-box/LRR-repeat protein 15-like leucin rich repeat" evidence="1">
    <location>
        <begin position="348"/>
        <end position="455"/>
    </location>
</feature>
<proteinExistence type="predicted"/>
<reference evidence="2 3" key="1">
    <citation type="submission" date="2023-10" db="EMBL/GenBank/DDBJ databases">
        <title>Chromosome-scale genome assembly provides insights into flower coloration mechanisms of Canna indica.</title>
        <authorList>
            <person name="Li C."/>
        </authorList>
    </citation>
    <scope>NUCLEOTIDE SEQUENCE [LARGE SCALE GENOMIC DNA]</scope>
    <source>
        <tissue evidence="2">Flower</tissue>
    </source>
</reference>
<dbReference type="PANTHER" id="PTHR13318:SF105">
    <property type="entry name" value="F-BOX_LRR-REPEAT PROTEIN 3"/>
    <property type="match status" value="1"/>
</dbReference>
<protein>
    <submittedName>
        <fullName evidence="2">F-box/LRR-repeat protein 3-like</fullName>
    </submittedName>
</protein>
<dbReference type="EMBL" id="CP136891">
    <property type="protein sequence ID" value="WOK96688.1"/>
    <property type="molecule type" value="Genomic_DNA"/>
</dbReference>
<feature type="domain" description="F-box/LRR-repeat protein 15-like leucin rich repeat" evidence="1">
    <location>
        <begin position="647"/>
        <end position="853"/>
    </location>
</feature>
<dbReference type="CDD" id="cd22159">
    <property type="entry name" value="F-box_AtTIR1-like"/>
    <property type="match status" value="1"/>
</dbReference>
<feature type="domain" description="F-box/LRR-repeat protein 15-like leucin rich repeat" evidence="1">
    <location>
        <begin position="210"/>
        <end position="325"/>
    </location>
</feature>
<sequence>MAGSSGDLCRMIVGRDGFATVTLDLFSRGPDPAPCSYSRATKRLRVGGAAPAAVAANEEWHNLFDSLSDEILFLILDRLETEPLAKKSFSLVCKSFYGAESRHRRSLTPLRSDLVPTALARYPSVSRLDLSLCPRVTDATLVSVGGILRSSLRSIDLSRSRGFSNIGIESVVVNCVNMVEINLSNAMDLSDAAAAAIGRARNLERLWLARCKMVTDMGIGCIAVGCQKLKLLCLKWCLGISDLGVGLVAVKCKQLRSLDLSFMPITKKCLPTVLQLPHIHELALVGCVNIDDEELICVKQECKSLQVLDMSNCQYVNHAGLSSLLNKTLGLRQINIAYYCVVTHSLARSLQKLSKLEAIKLDGCEVTTAGLKTIANSCISLRELSLSKCSGVTDEGLSSIVVKHRGLVKLDVTCCLNITDTSLVNITSSCTSLTSLRMESCMLVSKDGLRLIGQCCQLLEELDLTDNDLDDEGLRAISGCHNLTILKIGICLKISDEGLIHIAKSCPKLQELDLYRSVGITDIGVMAIARGCPLLQIINLAYCIRITDEALKSLSKCSNLNILEIRGCPQVSSVGVAAIAMGCRKLTKLDIKKCYYVNDAAMLLLARWTQSLREINLSYCSVTDVGLLALSSVSCLQNMTILHVGGLTPNGLAAALLSCGGLTKVKLHKSLKSLIPKPFLEHIEDRGCVLHWRDKPFQKLSKLEAVKLDSRKVTTAGLKTIANSCILLRELSLSKCSGVTDEGLSSIVVKYRGLVKLDVTCCLNITDTSLANITSSCTSLTSLRMESCMLVSKDGLRLIGQRCQLLEELDLTDNDLDDEVTFRTLGHFWMSQPFNLKIGICLKISDEGLIHIAKSCPKLQELDLYKLVNFPPDPDSNWRDLKDIAEKINKIQNNVKGIIGIEESDLEEARKECELILYDEIPLWVQLPGLPYEYLNRKILPQIAAAVGKPLRFDNFTQKGERGQFARFCVMLNIKKPIQLGFWIDTASGSFFQSIANENLPLICFNCGKVEHDESNCGMLIERENKIKDKKEEPTVSKEENEGLLGPWIQVNRRKKSLQNQKMNKSVNGNPFRVLDNPTFEDEAVKSDCIKEDEQNQDFKKNLSNSSREGIEPNVCHVCNKAVDENKHILIDCEFAANYWCLAGRKLGFDFKPKDSWDGRWAGVGFMLTVGRTWKVIGSGITRACSPLKAELLSICWEASWVLADGVLSAEWRMV</sequence>
<dbReference type="Proteomes" id="UP001327560">
    <property type="component" value="Chromosome 2"/>
</dbReference>